<dbReference type="GO" id="GO:0046872">
    <property type="term" value="F:metal ion binding"/>
    <property type="evidence" value="ECO:0007669"/>
    <property type="project" value="UniProtKB-UniRule"/>
</dbReference>
<dbReference type="Pfam" id="PF02754">
    <property type="entry name" value="CCG"/>
    <property type="match status" value="2"/>
</dbReference>
<dbReference type="Pfam" id="PF13183">
    <property type="entry name" value="Fer4_8"/>
    <property type="match status" value="1"/>
</dbReference>
<dbReference type="EC" id="1.1.99.14" evidence="6"/>
<evidence type="ECO:0000313" key="9">
    <source>
        <dbReference type="Proteomes" id="UP000284605"/>
    </source>
</evidence>
<dbReference type="PANTHER" id="PTHR32479">
    <property type="entry name" value="GLYCOLATE OXIDASE IRON-SULFUR SUBUNIT"/>
    <property type="match status" value="1"/>
</dbReference>
<dbReference type="GO" id="GO:0051539">
    <property type="term" value="F:4 iron, 4 sulfur cluster binding"/>
    <property type="evidence" value="ECO:0007669"/>
    <property type="project" value="UniProtKB-UniRule"/>
</dbReference>
<organism evidence="8 9">
    <name type="scientific">Oleomonas cavernae</name>
    <dbReference type="NCBI Taxonomy" id="2320859"/>
    <lineage>
        <taxon>Bacteria</taxon>
        <taxon>Pseudomonadati</taxon>
        <taxon>Pseudomonadota</taxon>
        <taxon>Alphaproteobacteria</taxon>
        <taxon>Acetobacterales</taxon>
        <taxon>Acetobacteraceae</taxon>
        <taxon>Oleomonas</taxon>
    </lineage>
</organism>
<feature type="domain" description="4Fe-4S ferredoxin-type" evidence="7">
    <location>
        <begin position="14"/>
        <end position="45"/>
    </location>
</feature>
<comment type="cofactor">
    <cofactor evidence="6">
        <name>[4Fe-4S] cluster</name>
        <dbReference type="ChEBI" id="CHEBI:49883"/>
    </cofactor>
    <text evidence="6">Binds 2 [4Fe-4S] clusters.</text>
</comment>
<keyword evidence="4 6" id="KW-0408">Iron</keyword>
<dbReference type="InterPro" id="IPR017896">
    <property type="entry name" value="4Fe4S_Fe-S-bd"/>
</dbReference>
<keyword evidence="5 6" id="KW-0411">Iron-sulfur</keyword>
<accession>A0A418WEY1</accession>
<evidence type="ECO:0000256" key="5">
    <source>
        <dbReference type="ARBA" id="ARBA00023014"/>
    </source>
</evidence>
<dbReference type="AlphaFoldDB" id="A0A418WEY1"/>
<feature type="domain" description="4Fe-4S ferredoxin-type" evidence="7">
    <location>
        <begin position="66"/>
        <end position="90"/>
    </location>
</feature>
<keyword evidence="6" id="KW-0813">Transport</keyword>
<keyword evidence="3" id="KW-0677">Repeat</keyword>
<dbReference type="PROSITE" id="PS00198">
    <property type="entry name" value="4FE4S_FER_1"/>
    <property type="match status" value="2"/>
</dbReference>
<dbReference type="InterPro" id="IPR004017">
    <property type="entry name" value="Cys_rich_dom"/>
</dbReference>
<evidence type="ECO:0000259" key="7">
    <source>
        <dbReference type="PROSITE" id="PS51379"/>
    </source>
</evidence>
<dbReference type="Proteomes" id="UP000284605">
    <property type="component" value="Unassembled WGS sequence"/>
</dbReference>
<keyword evidence="1 6" id="KW-0004">4Fe-4S</keyword>
<evidence type="ECO:0000256" key="6">
    <source>
        <dbReference type="PIRNR" id="PIRNR000139"/>
    </source>
</evidence>
<comment type="catalytic activity">
    <reaction evidence="6">
        <text>glycolate + A = glyoxylate + AH2</text>
        <dbReference type="Rhea" id="RHEA:21264"/>
        <dbReference type="ChEBI" id="CHEBI:13193"/>
        <dbReference type="ChEBI" id="CHEBI:17499"/>
        <dbReference type="ChEBI" id="CHEBI:29805"/>
        <dbReference type="ChEBI" id="CHEBI:36655"/>
        <dbReference type="EC" id="1.1.99.14"/>
    </reaction>
</comment>
<dbReference type="GO" id="GO:0019154">
    <property type="term" value="F:glycolate dehydrogenase activity"/>
    <property type="evidence" value="ECO:0007669"/>
    <property type="project" value="UniProtKB-EC"/>
</dbReference>
<keyword evidence="6" id="KW-0249">Electron transport</keyword>
<evidence type="ECO:0000256" key="2">
    <source>
        <dbReference type="ARBA" id="ARBA00022723"/>
    </source>
</evidence>
<dbReference type="SUPFAM" id="SSF54862">
    <property type="entry name" value="4Fe-4S ferredoxins"/>
    <property type="match status" value="1"/>
</dbReference>
<evidence type="ECO:0000256" key="3">
    <source>
        <dbReference type="ARBA" id="ARBA00022737"/>
    </source>
</evidence>
<sequence>MRTSFSLARLADPAIAEIDSILRKCVHCGFCTATCPTYLLTGDELDGPRGRIYLMKEMFEADVPADETVRDHLDRCLGCLNCMTTCPSGVDYGRLVEHGKAHVEATAPRGAVDRLMRTAIARLLPGRRRFRLALLAGVAFGAIARRLPGRLGALGALVPHRLPPPATIKAGQVYPAQGQRRARVALVIGCIQPVLRPQVDAAAVRLLTRHGVEVVVPPAAGCCGALPLHMGKEAQAQAMAANLVDALAPYLDTLDAIIVTASGCGTTLKDYGHLLKDDPARASAAARLGTLARDVSEVLDGLALKPARDVSGVSVAYHDACSLRHGQRVTAPKRLLAQLGFTVTEPKDAHLCCGSAGTYNMLQPALSAPLGRNKAAALAATGGTVIAAGNIGCLTQIETHGDLPVVHSVELLDWATGGPAPAGMSINSVV</sequence>
<proteinExistence type="predicted"/>
<dbReference type="InterPro" id="IPR009051">
    <property type="entry name" value="Helical_ferredxn"/>
</dbReference>
<evidence type="ECO:0000313" key="8">
    <source>
        <dbReference type="EMBL" id="RJF88578.1"/>
    </source>
</evidence>
<gene>
    <name evidence="8" type="ORF">D3874_17525</name>
</gene>
<dbReference type="EMBL" id="QYUK01000011">
    <property type="protein sequence ID" value="RJF88578.1"/>
    <property type="molecule type" value="Genomic_DNA"/>
</dbReference>
<protein>
    <recommendedName>
        <fullName evidence="6">Glycolate oxidase iron-sulfur subunit</fullName>
        <ecNumber evidence="6">1.1.99.14</ecNumber>
    </recommendedName>
</protein>
<dbReference type="InterPro" id="IPR012257">
    <property type="entry name" value="Glc_ox_4Fe-4S"/>
</dbReference>
<dbReference type="PANTHER" id="PTHR32479:SF17">
    <property type="entry name" value="GLYCOLATE OXIDASE IRON-SULFUR SUBUNIT"/>
    <property type="match status" value="1"/>
</dbReference>
<keyword evidence="2 6" id="KW-0479">Metal-binding</keyword>
<comment type="catalytic activity">
    <reaction evidence="6">
        <text>(R)-lactate + A = pyruvate + AH2</text>
        <dbReference type="Rhea" id="RHEA:15089"/>
        <dbReference type="ChEBI" id="CHEBI:13193"/>
        <dbReference type="ChEBI" id="CHEBI:15361"/>
        <dbReference type="ChEBI" id="CHEBI:16004"/>
        <dbReference type="ChEBI" id="CHEBI:17499"/>
    </reaction>
</comment>
<dbReference type="PROSITE" id="PS51379">
    <property type="entry name" value="4FE4S_FER_2"/>
    <property type="match status" value="2"/>
</dbReference>
<dbReference type="PIRSF" id="PIRSF000139">
    <property type="entry name" value="Glc_ox_4Fe-4S"/>
    <property type="match status" value="1"/>
</dbReference>
<keyword evidence="9" id="KW-1185">Reference proteome</keyword>
<dbReference type="RefSeq" id="WP_119779213.1">
    <property type="nucleotide sequence ID" value="NZ_QYUK01000011.1"/>
</dbReference>
<dbReference type="InterPro" id="IPR017900">
    <property type="entry name" value="4Fe4S_Fe_S_CS"/>
</dbReference>
<comment type="caution">
    <text evidence="8">The sequence shown here is derived from an EMBL/GenBank/DDBJ whole genome shotgun (WGS) entry which is preliminary data.</text>
</comment>
<evidence type="ECO:0000256" key="1">
    <source>
        <dbReference type="ARBA" id="ARBA00022485"/>
    </source>
</evidence>
<evidence type="ECO:0000256" key="4">
    <source>
        <dbReference type="ARBA" id="ARBA00023004"/>
    </source>
</evidence>
<comment type="function">
    <text evidence="6">Component of a complex that catalyzes the oxidation of glycolate to glyoxylate.</text>
</comment>
<dbReference type="Gene3D" id="1.10.1060.10">
    <property type="entry name" value="Alpha-helical ferredoxin"/>
    <property type="match status" value="1"/>
</dbReference>
<name>A0A418WEY1_9PROT</name>
<reference evidence="8 9" key="1">
    <citation type="submission" date="2018-09" db="EMBL/GenBank/DDBJ databases">
        <authorList>
            <person name="Zhu H."/>
        </authorList>
    </citation>
    <scope>NUCLEOTIDE SEQUENCE [LARGE SCALE GENOMIC DNA]</scope>
    <source>
        <strain evidence="8 9">K1W22B-8</strain>
    </source>
</reference>
<dbReference type="OrthoDB" id="9765258at2"/>
<dbReference type="NCBIfam" id="NF008434">
    <property type="entry name" value="PRK11274.1"/>
    <property type="match status" value="1"/>
</dbReference>